<evidence type="ECO:0008006" key="16">
    <source>
        <dbReference type="Google" id="ProtNLM"/>
    </source>
</evidence>
<evidence type="ECO:0000313" key="15">
    <source>
        <dbReference type="Proteomes" id="UP000559256"/>
    </source>
</evidence>
<dbReference type="InterPro" id="IPR002401">
    <property type="entry name" value="Cyt_P450_E_grp-I"/>
</dbReference>
<evidence type="ECO:0000256" key="6">
    <source>
        <dbReference type="ARBA" id="ARBA00022692"/>
    </source>
</evidence>
<dbReference type="GO" id="GO:0020037">
    <property type="term" value="F:heme binding"/>
    <property type="evidence" value="ECO:0007669"/>
    <property type="project" value="InterPro"/>
</dbReference>
<dbReference type="GO" id="GO:0016705">
    <property type="term" value="F:oxidoreductase activity, acting on paired donors, with incorporation or reduction of molecular oxygen"/>
    <property type="evidence" value="ECO:0007669"/>
    <property type="project" value="InterPro"/>
</dbReference>
<organism evidence="14 15">
    <name type="scientific">Tetrapyrgos nigripes</name>
    <dbReference type="NCBI Taxonomy" id="182062"/>
    <lineage>
        <taxon>Eukaryota</taxon>
        <taxon>Fungi</taxon>
        <taxon>Dikarya</taxon>
        <taxon>Basidiomycota</taxon>
        <taxon>Agaricomycotina</taxon>
        <taxon>Agaricomycetes</taxon>
        <taxon>Agaricomycetidae</taxon>
        <taxon>Agaricales</taxon>
        <taxon>Marasmiineae</taxon>
        <taxon>Marasmiaceae</taxon>
        <taxon>Tetrapyrgos</taxon>
    </lineage>
</organism>
<dbReference type="PANTHER" id="PTHR24305:SF166">
    <property type="entry name" value="CYTOCHROME P450 12A4, MITOCHONDRIAL-RELATED"/>
    <property type="match status" value="1"/>
</dbReference>
<keyword evidence="11" id="KW-0503">Monooxygenase</keyword>
<dbReference type="Gene3D" id="1.10.630.10">
    <property type="entry name" value="Cytochrome P450"/>
    <property type="match status" value="1"/>
</dbReference>
<keyword evidence="15" id="KW-1185">Reference proteome</keyword>
<dbReference type="SUPFAM" id="SSF48264">
    <property type="entry name" value="Cytochrome P450"/>
    <property type="match status" value="1"/>
</dbReference>
<dbReference type="Pfam" id="PF00067">
    <property type="entry name" value="p450"/>
    <property type="match status" value="1"/>
</dbReference>
<evidence type="ECO:0000256" key="4">
    <source>
        <dbReference type="ARBA" id="ARBA00010617"/>
    </source>
</evidence>
<evidence type="ECO:0000256" key="7">
    <source>
        <dbReference type="ARBA" id="ARBA00022723"/>
    </source>
</evidence>
<dbReference type="InterPro" id="IPR036396">
    <property type="entry name" value="Cyt_P450_sf"/>
</dbReference>
<evidence type="ECO:0000256" key="8">
    <source>
        <dbReference type="ARBA" id="ARBA00022989"/>
    </source>
</evidence>
<keyword evidence="10 13" id="KW-0408">Iron</keyword>
<evidence type="ECO:0000313" key="14">
    <source>
        <dbReference type="EMBL" id="KAF5345890.1"/>
    </source>
</evidence>
<dbReference type="GO" id="GO:0004497">
    <property type="term" value="F:monooxygenase activity"/>
    <property type="evidence" value="ECO:0007669"/>
    <property type="project" value="UniProtKB-KW"/>
</dbReference>
<dbReference type="GO" id="GO:0016020">
    <property type="term" value="C:membrane"/>
    <property type="evidence" value="ECO:0007669"/>
    <property type="project" value="UniProtKB-SubCell"/>
</dbReference>
<dbReference type="InterPro" id="IPR050121">
    <property type="entry name" value="Cytochrome_P450_monoxygenase"/>
</dbReference>
<dbReference type="Proteomes" id="UP000559256">
    <property type="component" value="Unassembled WGS sequence"/>
</dbReference>
<evidence type="ECO:0000256" key="1">
    <source>
        <dbReference type="ARBA" id="ARBA00001971"/>
    </source>
</evidence>
<evidence type="ECO:0000256" key="5">
    <source>
        <dbReference type="ARBA" id="ARBA00022617"/>
    </source>
</evidence>
<comment type="caution">
    <text evidence="14">The sequence shown here is derived from an EMBL/GenBank/DDBJ whole genome shotgun (WGS) entry which is preliminary data.</text>
</comment>
<dbReference type="InterPro" id="IPR001128">
    <property type="entry name" value="Cyt_P450"/>
</dbReference>
<proteinExistence type="inferred from homology"/>
<evidence type="ECO:0000256" key="13">
    <source>
        <dbReference type="PIRSR" id="PIRSR602401-1"/>
    </source>
</evidence>
<evidence type="ECO:0000256" key="3">
    <source>
        <dbReference type="ARBA" id="ARBA00004721"/>
    </source>
</evidence>
<keyword evidence="5 13" id="KW-0349">Heme</keyword>
<evidence type="ECO:0000256" key="2">
    <source>
        <dbReference type="ARBA" id="ARBA00004370"/>
    </source>
</evidence>
<accession>A0A8H5CQ89</accession>
<evidence type="ECO:0000256" key="10">
    <source>
        <dbReference type="ARBA" id="ARBA00023004"/>
    </source>
</evidence>
<feature type="binding site" description="axial binding residue" evidence="13">
    <location>
        <position position="557"/>
    </location>
    <ligand>
        <name>heme</name>
        <dbReference type="ChEBI" id="CHEBI:30413"/>
    </ligand>
    <ligandPart>
        <name>Fe</name>
        <dbReference type="ChEBI" id="CHEBI:18248"/>
    </ligandPart>
</feature>
<dbReference type="GO" id="GO:0005506">
    <property type="term" value="F:iron ion binding"/>
    <property type="evidence" value="ECO:0007669"/>
    <property type="project" value="InterPro"/>
</dbReference>
<comment type="subcellular location">
    <subcellularLocation>
        <location evidence="2">Membrane</location>
    </subcellularLocation>
</comment>
<evidence type="ECO:0000256" key="9">
    <source>
        <dbReference type="ARBA" id="ARBA00023002"/>
    </source>
</evidence>
<dbReference type="PRINTS" id="PR00385">
    <property type="entry name" value="P450"/>
</dbReference>
<dbReference type="EMBL" id="JAACJM010000107">
    <property type="protein sequence ID" value="KAF5345890.1"/>
    <property type="molecule type" value="Genomic_DNA"/>
</dbReference>
<keyword evidence="12" id="KW-0472">Membrane</keyword>
<name>A0A8H5CQ89_9AGAR</name>
<evidence type="ECO:0000256" key="12">
    <source>
        <dbReference type="ARBA" id="ARBA00023136"/>
    </source>
</evidence>
<reference evidence="14 15" key="1">
    <citation type="journal article" date="2020" name="ISME J.">
        <title>Uncovering the hidden diversity of litter-decomposition mechanisms in mushroom-forming fungi.</title>
        <authorList>
            <person name="Floudas D."/>
            <person name="Bentzer J."/>
            <person name="Ahren D."/>
            <person name="Johansson T."/>
            <person name="Persson P."/>
            <person name="Tunlid A."/>
        </authorList>
    </citation>
    <scope>NUCLEOTIDE SEQUENCE [LARGE SCALE GENOMIC DNA]</scope>
    <source>
        <strain evidence="14 15">CBS 291.85</strain>
    </source>
</reference>
<dbReference type="OrthoDB" id="10029320at2759"/>
<protein>
    <recommendedName>
        <fullName evidence="16">Cytochrome P450</fullName>
    </recommendedName>
</protein>
<evidence type="ECO:0000256" key="11">
    <source>
        <dbReference type="ARBA" id="ARBA00023033"/>
    </source>
</evidence>
<keyword evidence="8" id="KW-1133">Transmembrane helix</keyword>
<dbReference type="PANTHER" id="PTHR24305">
    <property type="entry name" value="CYTOCHROME P450"/>
    <property type="match status" value="1"/>
</dbReference>
<sequence length="612" mass="68698">MSALSASLSDLLNAAREIVSQVTKTQLVAASTVFLVYRIVYRLWLYPYLFSPLRHIPGPPLGHPIFGQSPTIINSEAGIPQREWVKQYSPVVRNIGPVGFERMMFLRPEALHKILVKDWLVYPRPGFLRHILGLVTGYGLLTVTGDEHKQMRKAMNPAFSIPNLTARACILPSIFFLLSIDEFTVDAEVDMYYDPISGLVEIISKEIDSQPTPEEGKQILMYNWMSKVTLDIICETAFGYHSDSLHNPHNELAEAYEDLVNLQSGPNIAKLILTMLIPGAPKLLLSNFAYKHRHMLDRLTFFTSISTLLSAMHRIKRISSEMLKEKMRESLSVSDSIDSGLAIEEGDMELGGKKDIMSILVRARMREERVRRDTNIDAREKDADGEDVGVGTGIVGYRMSDEAMMAQVLTFLGAGHETTSSGLAWTLWLLANDQESQKRLREEVLPVFRPQNEKVMGRPGYKTLKDLKWLDCVVMESLRVMPPVPITIRRSTKADYIDGVLVPKGTVFWIPIRVVSTWQAIWGEDAEDFRPSRWLDLPKTYHPAFSLLSFIAGPHACIGKTMAIVEIKAVLGALIANFTFEPAYEGQKAKPAAAITMKPTDGMPLKVKKVVL</sequence>
<comment type="pathway">
    <text evidence="3">Secondary metabolite biosynthesis; terpenoid biosynthesis.</text>
</comment>
<comment type="similarity">
    <text evidence="4">Belongs to the cytochrome P450 family.</text>
</comment>
<gene>
    <name evidence="14" type="ORF">D9758_011458</name>
</gene>
<keyword evidence="9" id="KW-0560">Oxidoreductase</keyword>
<comment type="cofactor">
    <cofactor evidence="1 13">
        <name>heme</name>
        <dbReference type="ChEBI" id="CHEBI:30413"/>
    </cofactor>
</comment>
<dbReference type="AlphaFoldDB" id="A0A8H5CQ89"/>
<dbReference type="PRINTS" id="PR00463">
    <property type="entry name" value="EP450I"/>
</dbReference>
<keyword evidence="6" id="KW-0812">Transmembrane</keyword>
<keyword evidence="7 13" id="KW-0479">Metal-binding</keyword>